<accession>A0A975YP78</accession>
<name>A0A975YP78_9VIBR</name>
<dbReference type="NCBIfam" id="TIGR02976">
    <property type="entry name" value="phageshock_pspB"/>
    <property type="match status" value="1"/>
</dbReference>
<dbReference type="InterPro" id="IPR009554">
    <property type="entry name" value="Phageshock_PspB"/>
</dbReference>
<reference evidence="2" key="1">
    <citation type="submission" date="2021-06" db="EMBL/GenBank/DDBJ databases">
        <title>Vibrio nov. sp., novel gut bacterium isolated from Yellow Sea oyster.</title>
        <authorList>
            <person name="Muhammad N."/>
            <person name="Nguyen T.H."/>
            <person name="Lee Y.-J."/>
            <person name="Ko J."/>
            <person name="Kim S.-G."/>
        </authorList>
    </citation>
    <scope>NUCLEOTIDE SEQUENCE</scope>
    <source>
        <strain evidence="2">OG9-811</strain>
    </source>
</reference>
<sequence>MATFFLAGPLVVFLIFVAPLWLLLHYRSKRKAANGLSQEDYEALQGLSDKAKGLQDRINTLERILDAESPNWRGHYDRS</sequence>
<evidence type="ECO:0000313" key="2">
    <source>
        <dbReference type="EMBL" id="QXO18527.1"/>
    </source>
</evidence>
<evidence type="ECO:0000256" key="1">
    <source>
        <dbReference type="SAM" id="Phobius"/>
    </source>
</evidence>
<dbReference type="GO" id="GO:0006355">
    <property type="term" value="P:regulation of DNA-templated transcription"/>
    <property type="evidence" value="ECO:0007669"/>
    <property type="project" value="InterPro"/>
</dbReference>
<keyword evidence="3" id="KW-1185">Reference proteome</keyword>
<dbReference type="GO" id="GO:0009271">
    <property type="term" value="P:phage shock"/>
    <property type="evidence" value="ECO:0007669"/>
    <property type="project" value="InterPro"/>
</dbReference>
<proteinExistence type="predicted"/>
<dbReference type="Proteomes" id="UP000694232">
    <property type="component" value="Chromosome 1"/>
</dbReference>
<feature type="transmembrane region" description="Helical" evidence="1">
    <location>
        <begin position="6"/>
        <end position="24"/>
    </location>
</feature>
<dbReference type="NCBIfam" id="NF006993">
    <property type="entry name" value="PRK09458.1"/>
    <property type="match status" value="1"/>
</dbReference>
<dbReference type="KEGG" id="vos:KNV97_09755"/>
<gene>
    <name evidence="2" type="primary">pspB</name>
    <name evidence="2" type="ORF">KNV97_09755</name>
</gene>
<dbReference type="RefSeq" id="WP_218562984.1">
    <property type="nucleotide sequence ID" value="NZ_CP076643.1"/>
</dbReference>
<evidence type="ECO:0000313" key="3">
    <source>
        <dbReference type="Proteomes" id="UP000694232"/>
    </source>
</evidence>
<dbReference type="EMBL" id="CP076643">
    <property type="protein sequence ID" value="QXO18527.1"/>
    <property type="molecule type" value="Genomic_DNA"/>
</dbReference>
<keyword evidence="1" id="KW-0472">Membrane</keyword>
<keyword evidence="1" id="KW-1133">Transmembrane helix</keyword>
<dbReference type="AlphaFoldDB" id="A0A975YP78"/>
<organism evidence="2 3">
    <name type="scientific">Vibrio ostreae</name>
    <dbReference type="NCBI Taxonomy" id="2841925"/>
    <lineage>
        <taxon>Bacteria</taxon>
        <taxon>Pseudomonadati</taxon>
        <taxon>Pseudomonadota</taxon>
        <taxon>Gammaproteobacteria</taxon>
        <taxon>Vibrionales</taxon>
        <taxon>Vibrionaceae</taxon>
        <taxon>Vibrio</taxon>
    </lineage>
</organism>
<keyword evidence="1" id="KW-0812">Transmembrane</keyword>
<protein>
    <submittedName>
        <fullName evidence="2">Envelope stress response membrane protein PspB</fullName>
    </submittedName>
</protein>
<dbReference type="Pfam" id="PF06667">
    <property type="entry name" value="PspB"/>
    <property type="match status" value="1"/>
</dbReference>